<comment type="subcellular location">
    <subcellularLocation>
        <location evidence="3">Cytoplasm</location>
    </subcellularLocation>
</comment>
<dbReference type="EC" id="6.3.4.-" evidence="3"/>
<dbReference type="EMBL" id="BAABVV010000037">
    <property type="protein sequence ID" value="GAA6114791.1"/>
    <property type="molecule type" value="Genomic_DNA"/>
</dbReference>
<proteinExistence type="inferred from homology"/>
<keyword evidence="3" id="KW-0067">ATP-binding</keyword>
<dbReference type="PANTHER" id="PTHR37825:SF1">
    <property type="entry name" value="TRNA(MET) CYTIDINE ACETATE LIGASE"/>
    <property type="match status" value="1"/>
</dbReference>
<comment type="caution">
    <text evidence="3">Lacks conserved residue(s) required for the propagation of feature annotation.</text>
</comment>
<organism evidence="4 5">
    <name type="scientific">Apilactobacillus apinorum</name>
    <dbReference type="NCBI Taxonomy" id="1218495"/>
    <lineage>
        <taxon>Bacteria</taxon>
        <taxon>Bacillati</taxon>
        <taxon>Bacillota</taxon>
        <taxon>Bacilli</taxon>
        <taxon>Lactobacillales</taxon>
        <taxon>Lactobacillaceae</taxon>
        <taxon>Apilactobacillus</taxon>
    </lineage>
</organism>
<protein>
    <recommendedName>
        <fullName evidence="3">tRNA(Met) cytidine acetate ligase</fullName>
        <ecNumber evidence="3">6.3.4.-</ecNumber>
    </recommendedName>
</protein>
<sequence>MKAVGIIAEYNPFHNGHKYQIQQAKQTTGADIVIIVMSGNWVQRGQPAIIDKWQRAEIALNNGADIVIELPVQAAVQAADIFAKKAVEILSKFHCEWLAFGSEHPELDFEELAKKDLSNSNFINNDYKKSYASLIREAIGGITGKNISDPNDVLALNYAIANNKMEHHMKLVPILRNGSNHHDKDLNHDIKMASASSIRDAIETNRIDETTDFLPTGYDKTVFNQICSWNDFWPLLKYKVTTSSIDELENIYQMNEGLEYRFKKFIYQANTFDEFISLIKSKRYTYSRLRRLCVYTLLNWKKDDDLGSQYARILAFNKFGNGYLNHIKKDIKLPIITKIDKHLSENELKFDVDAGKIYESINNRKQDVGKHPIIF</sequence>
<comment type="catalytic activity">
    <reaction evidence="3">
        <text>cytidine(34) in elongator tRNA(Met) + acetate + ATP = N(4)-acetylcytidine(34) in elongator tRNA(Met) + AMP + diphosphate</text>
        <dbReference type="Rhea" id="RHEA:58144"/>
        <dbReference type="Rhea" id="RHEA-COMP:10693"/>
        <dbReference type="Rhea" id="RHEA-COMP:10694"/>
        <dbReference type="ChEBI" id="CHEBI:30089"/>
        <dbReference type="ChEBI" id="CHEBI:30616"/>
        <dbReference type="ChEBI" id="CHEBI:33019"/>
        <dbReference type="ChEBI" id="CHEBI:74900"/>
        <dbReference type="ChEBI" id="CHEBI:82748"/>
        <dbReference type="ChEBI" id="CHEBI:456215"/>
    </reaction>
</comment>
<evidence type="ECO:0000256" key="3">
    <source>
        <dbReference type="HAMAP-Rule" id="MF_01539"/>
    </source>
</evidence>
<feature type="binding site" evidence="3">
    <location>
        <begin position="7"/>
        <end position="20"/>
    </location>
    <ligand>
        <name>ATP</name>
        <dbReference type="ChEBI" id="CHEBI:30616"/>
    </ligand>
</feature>
<evidence type="ECO:0000313" key="4">
    <source>
        <dbReference type="EMBL" id="GAA6114791.1"/>
    </source>
</evidence>
<evidence type="ECO:0000256" key="2">
    <source>
        <dbReference type="ARBA" id="ARBA00022694"/>
    </source>
</evidence>
<keyword evidence="3" id="KW-0820">tRNA-binding</keyword>
<dbReference type="InterPro" id="IPR014729">
    <property type="entry name" value="Rossmann-like_a/b/a_fold"/>
</dbReference>
<comment type="caution">
    <text evidence="4">The sequence shown here is derived from an EMBL/GenBank/DDBJ whole genome shotgun (WGS) entry which is preliminary data.</text>
</comment>
<dbReference type="RefSeq" id="WP_353318386.1">
    <property type="nucleotide sequence ID" value="NZ_BAABVV010000037.1"/>
</dbReference>
<dbReference type="SUPFAM" id="SSF52374">
    <property type="entry name" value="Nucleotidylyl transferase"/>
    <property type="match status" value="1"/>
</dbReference>
<keyword evidence="3" id="KW-0547">Nucleotide-binding</keyword>
<evidence type="ECO:0000256" key="1">
    <source>
        <dbReference type="ARBA" id="ARBA00022598"/>
    </source>
</evidence>
<dbReference type="Gene3D" id="3.40.50.620">
    <property type="entry name" value="HUPs"/>
    <property type="match status" value="1"/>
</dbReference>
<feature type="binding site" evidence="3">
    <location>
        <position position="101"/>
    </location>
    <ligand>
        <name>ATP</name>
        <dbReference type="ChEBI" id="CHEBI:30616"/>
    </ligand>
</feature>
<keyword evidence="5" id="KW-1185">Reference proteome</keyword>
<dbReference type="Pfam" id="PF05636">
    <property type="entry name" value="HIGH_NTase1"/>
    <property type="match status" value="1"/>
</dbReference>
<name>A0ABP9ZJ15_9LACO</name>
<accession>A0ABP9ZJ15</accession>
<dbReference type="HAMAP" id="MF_01539">
    <property type="entry name" value="TmcAL"/>
    <property type="match status" value="1"/>
</dbReference>
<feature type="binding site" evidence="3">
    <location>
        <position position="176"/>
    </location>
    <ligand>
        <name>ATP</name>
        <dbReference type="ChEBI" id="CHEBI:30616"/>
    </ligand>
</feature>
<keyword evidence="1 3" id="KW-0436">Ligase</keyword>
<comment type="similarity">
    <text evidence="3">Belongs to the TmcAL family.</text>
</comment>
<dbReference type="NCBIfam" id="NF010191">
    <property type="entry name" value="PRK13670.1"/>
    <property type="match status" value="1"/>
</dbReference>
<comment type="function">
    <text evidence="3">Catalyzes the formation of N(4)-acetylcytidine (ac(4)C) at the wobble position of elongator tRNA(Met), using acetate and ATP as substrates. First activates an acetate ion to form acetyladenylate (Ac-AMP) and then transfers the acetyl group to tRNA to form ac(4)C34.</text>
</comment>
<dbReference type="Proteomes" id="UP001438112">
    <property type="component" value="Unassembled WGS sequence"/>
</dbReference>
<keyword evidence="3" id="KW-0694">RNA-binding</keyword>
<keyword evidence="3" id="KW-0963">Cytoplasm</keyword>
<feature type="binding site" evidence="3">
    <location>
        <position position="151"/>
    </location>
    <ligand>
        <name>ATP</name>
        <dbReference type="ChEBI" id="CHEBI:30616"/>
    </ligand>
</feature>
<reference evidence="4 5" key="1">
    <citation type="submission" date="2024-03" db="EMBL/GenBank/DDBJ databases">
        <title>Inconsistent identification of Apilactobacillus kunkeei-related strains obtained by well-developed overall genome related indices.</title>
        <authorList>
            <person name="Maeno S."/>
            <person name="Endo A."/>
        </authorList>
    </citation>
    <scope>NUCLEOTIDE SEQUENCE [LARGE SCALE GENOMIC DNA]</scope>
    <source>
        <strain evidence="4 5">20H-10</strain>
    </source>
</reference>
<dbReference type="PANTHER" id="PTHR37825">
    <property type="entry name" value="TRNA(MET) CYTIDINE ACETATE LIGASE"/>
    <property type="match status" value="1"/>
</dbReference>
<dbReference type="InterPro" id="IPR008513">
    <property type="entry name" value="tRNA(Met)_cyd_acetate_ligase"/>
</dbReference>
<keyword evidence="2 3" id="KW-0819">tRNA processing</keyword>
<gene>
    <name evidence="3" type="primary">tmcAL</name>
    <name evidence="4" type="ORF">AP20H10_11540</name>
</gene>
<evidence type="ECO:0000313" key="5">
    <source>
        <dbReference type="Proteomes" id="UP001438112"/>
    </source>
</evidence>